<sequence length="181" mass="19183">MKNIILSSLTATACALSAGAQAGPFDYIDYGFGKIDPDSSSSSDDYSSLSGAVETSAGPFVALESTEYGELDVLAIGAGVYAPVGGQSNVFGILQYIKADYGNNDETGFRISLGVRTTLSNRVELEGKIKHDDVYSQTDTSFAAALRYYVTPNFSVAANYDTAETNGNDLNAMFASLRLNF</sequence>
<gene>
    <name evidence="2" type="ORF">SAMN02745753_00218</name>
</gene>
<proteinExistence type="predicted"/>
<organism evidence="2 3">
    <name type="scientific">Marinomonas polaris DSM 16579</name>
    <dbReference type="NCBI Taxonomy" id="1122206"/>
    <lineage>
        <taxon>Bacteria</taxon>
        <taxon>Pseudomonadati</taxon>
        <taxon>Pseudomonadota</taxon>
        <taxon>Gammaproteobacteria</taxon>
        <taxon>Oceanospirillales</taxon>
        <taxon>Oceanospirillaceae</taxon>
        <taxon>Marinomonas</taxon>
    </lineage>
</organism>
<dbReference type="RefSeq" id="WP_072837878.1">
    <property type="nucleotide sequence ID" value="NZ_FQVF01000002.1"/>
</dbReference>
<dbReference type="Proteomes" id="UP000184517">
    <property type="component" value="Unassembled WGS sequence"/>
</dbReference>
<protein>
    <recommendedName>
        <fullName evidence="4">Outer membrane protein beta-barrel domain-containing protein</fullName>
    </recommendedName>
</protein>
<feature type="chain" id="PRO_5012341134" description="Outer membrane protein beta-barrel domain-containing protein" evidence="1">
    <location>
        <begin position="23"/>
        <end position="181"/>
    </location>
</feature>
<accession>A0A1M4T676</accession>
<evidence type="ECO:0000313" key="2">
    <source>
        <dbReference type="EMBL" id="SHE39959.1"/>
    </source>
</evidence>
<dbReference type="EMBL" id="FQVF01000002">
    <property type="protein sequence ID" value="SHE39959.1"/>
    <property type="molecule type" value="Genomic_DNA"/>
</dbReference>
<evidence type="ECO:0008006" key="4">
    <source>
        <dbReference type="Google" id="ProtNLM"/>
    </source>
</evidence>
<feature type="signal peptide" evidence="1">
    <location>
        <begin position="1"/>
        <end position="22"/>
    </location>
</feature>
<reference evidence="3" key="1">
    <citation type="submission" date="2016-11" db="EMBL/GenBank/DDBJ databases">
        <authorList>
            <person name="Varghese N."/>
            <person name="Submissions S."/>
        </authorList>
    </citation>
    <scope>NUCLEOTIDE SEQUENCE [LARGE SCALE GENOMIC DNA]</scope>
    <source>
        <strain evidence="3">DSM 16579</strain>
    </source>
</reference>
<keyword evidence="1" id="KW-0732">Signal</keyword>
<dbReference type="AlphaFoldDB" id="A0A1M4T676"/>
<keyword evidence="3" id="KW-1185">Reference proteome</keyword>
<evidence type="ECO:0000313" key="3">
    <source>
        <dbReference type="Proteomes" id="UP000184517"/>
    </source>
</evidence>
<dbReference type="OrthoDB" id="6103681at2"/>
<name>A0A1M4T676_9GAMM</name>
<evidence type="ECO:0000256" key="1">
    <source>
        <dbReference type="SAM" id="SignalP"/>
    </source>
</evidence>